<organism evidence="1 2">
    <name type="scientific">Citrobacter youngae ATCC 29220</name>
    <dbReference type="NCBI Taxonomy" id="500640"/>
    <lineage>
        <taxon>Bacteria</taxon>
        <taxon>Pseudomonadati</taxon>
        <taxon>Pseudomonadota</taxon>
        <taxon>Gammaproteobacteria</taxon>
        <taxon>Enterobacterales</taxon>
        <taxon>Enterobacteriaceae</taxon>
        <taxon>Citrobacter</taxon>
        <taxon>Citrobacter freundii complex</taxon>
    </lineage>
</organism>
<evidence type="ECO:0000313" key="1">
    <source>
        <dbReference type="EMBL" id="EFE09325.1"/>
    </source>
</evidence>
<dbReference type="Proteomes" id="UP000003880">
    <property type="component" value="Unassembled WGS sequence"/>
</dbReference>
<sequence>MAFSSLTHANMRAPMDINHAPSSSLTSPQTGRLLVEKEKMSIDCDYRHCNVQAVYFIRSDTSQDLAFVFVLPENTPVEARVTGTLRPTTVTRDEKHTWTSPGPRGRQLPLYQAAFNASIKAGVNIINIKYNQPLTILERAYGYFTDSRSIEQFTYQLGPLKEWTLADDFSLEVTLSSLRKRPERDGGWSLMKSRAIDCLQPGQVLENDSDNLNLTLVFGKNFPDTLVCQMGDSDLLGATE</sequence>
<accession>D4BAW4</accession>
<dbReference type="AlphaFoldDB" id="D4BAW4"/>
<dbReference type="EMBL" id="ABWL02000006">
    <property type="protein sequence ID" value="EFE09325.1"/>
    <property type="molecule type" value="Genomic_DNA"/>
</dbReference>
<reference evidence="1 2" key="1">
    <citation type="submission" date="2010-02" db="EMBL/GenBank/DDBJ databases">
        <authorList>
            <person name="Weinstock G."/>
            <person name="Sodergren E."/>
            <person name="Clifton S."/>
            <person name="Fulton L."/>
            <person name="Fulton B."/>
            <person name="Courtney L."/>
            <person name="Fronick C."/>
            <person name="Harrison M."/>
            <person name="Strong C."/>
            <person name="Farmer C."/>
            <person name="Delahaunty K."/>
            <person name="Markovic C."/>
            <person name="Hall O."/>
            <person name="Minx P."/>
            <person name="Tomlinson C."/>
            <person name="Mitreva M."/>
            <person name="Nelson J."/>
            <person name="Hou S."/>
            <person name="Wollam A."/>
            <person name="Pepin K.H."/>
            <person name="Johnson M."/>
            <person name="Bhonagiri V."/>
            <person name="Zhang X."/>
            <person name="Suruliraj S."/>
            <person name="Warren W."/>
            <person name="Chinwalla A."/>
            <person name="Mardis E.R."/>
            <person name="Wilson R.K."/>
        </authorList>
    </citation>
    <scope>NUCLEOTIDE SEQUENCE [LARGE SCALE GENOMIC DNA]</scope>
    <source>
        <strain evidence="1 2">ATCC 29220</strain>
    </source>
</reference>
<proteinExistence type="predicted"/>
<dbReference type="HOGENOM" id="CLU_1154819_0_0_6"/>
<name>D4BAW4_9ENTR</name>
<evidence type="ECO:0000313" key="2">
    <source>
        <dbReference type="Proteomes" id="UP000003880"/>
    </source>
</evidence>
<dbReference type="eggNOG" id="ENOG5032WWX">
    <property type="taxonomic scope" value="Bacteria"/>
</dbReference>
<protein>
    <submittedName>
        <fullName evidence="1">Uncharacterized protein</fullName>
    </submittedName>
</protein>
<gene>
    <name evidence="1" type="ORF">CIT292_07610</name>
</gene>
<comment type="caution">
    <text evidence="1">The sequence shown here is derived from an EMBL/GenBank/DDBJ whole genome shotgun (WGS) entry which is preliminary data.</text>
</comment>